<dbReference type="PANTHER" id="PTHR33112:SF16">
    <property type="entry name" value="HETEROKARYON INCOMPATIBILITY DOMAIN-CONTAINING PROTEIN"/>
    <property type="match status" value="1"/>
</dbReference>
<accession>A0ABR4ASN5</accession>
<organism evidence="2 3">
    <name type="scientific">Lepraria finkii</name>
    <dbReference type="NCBI Taxonomy" id="1340010"/>
    <lineage>
        <taxon>Eukaryota</taxon>
        <taxon>Fungi</taxon>
        <taxon>Dikarya</taxon>
        <taxon>Ascomycota</taxon>
        <taxon>Pezizomycotina</taxon>
        <taxon>Lecanoromycetes</taxon>
        <taxon>OSLEUM clade</taxon>
        <taxon>Lecanoromycetidae</taxon>
        <taxon>Lecanorales</taxon>
        <taxon>Lecanorineae</taxon>
        <taxon>Stereocaulaceae</taxon>
        <taxon>Lepraria</taxon>
    </lineage>
</organism>
<keyword evidence="3" id="KW-1185">Reference proteome</keyword>
<dbReference type="Proteomes" id="UP001590951">
    <property type="component" value="Unassembled WGS sequence"/>
</dbReference>
<dbReference type="InterPro" id="IPR010730">
    <property type="entry name" value="HET"/>
</dbReference>
<name>A0ABR4ASN5_9LECA</name>
<evidence type="ECO:0000259" key="1">
    <source>
        <dbReference type="Pfam" id="PF06985"/>
    </source>
</evidence>
<dbReference type="PANTHER" id="PTHR33112">
    <property type="entry name" value="DOMAIN PROTEIN, PUTATIVE-RELATED"/>
    <property type="match status" value="1"/>
</dbReference>
<sequence length="692" mass="78933">MANTSSTSICQECQALLTGYWRLDPQSEREYHRLDESGQRIGLRHHNLCLLEECTGNGCPMCVLILREVGRWNESEDLLRLRDAEFPGAETLLMSPGRQKSASGPRKGDVSIRFTYMNGDSGEICWCFMRIAHAQSCQEMVHKMTLSATWSGEVSSTVQTWLQDCTQGRDIHHRCDQIQTARRSRSDAGANFLPTRLLELRRVNQELKIRLRETQSLKGNERYMTLSHCWGKPGSMDIKLTKNTLTSFRKGIEIYVLPLTFQEAIQVTENLDANLLWIDALCILQDSDEDWLRESSTMANVYSNTYLNIAATAGTDPHSGLFHTKRNLVPEDAIDAYTTWTGDLLPGQYVLYGEDLFKSSVDNGPLNQRAWVVQERALAPRVLHFAANHLFWECGCLAAMDNLPQGLFAGVHIKEHQSIMENWYKLRSNNISPYIYWSKLVNEYSSCHLTRSSDKLIAISALAQSVKTLLKAHGYEDVYLAGLWKDDLENGILWSTTGASSEGGIRVGPTPSWSWASVHYTKIWYPNDYEEERLLPLAKIIEVSTFPIGTEFGPVSGGILRMQGPLCKLSLAISGDMYESIVNGLMFSEIRHVSQVNLSWDVRADDRVPCEDLLFMAIRQNEHEYYKRLEGLLLIRTEKHRGQYTRVGRLNLEFTEDHQFTLDDAEIWSSLELSQEYYMEYHNNGQYTISII</sequence>
<dbReference type="Pfam" id="PF06985">
    <property type="entry name" value="HET"/>
    <property type="match status" value="1"/>
</dbReference>
<proteinExistence type="predicted"/>
<evidence type="ECO:0000313" key="3">
    <source>
        <dbReference type="Proteomes" id="UP001590951"/>
    </source>
</evidence>
<feature type="domain" description="Heterokaryon incompatibility" evidence="1">
    <location>
        <begin position="223"/>
        <end position="375"/>
    </location>
</feature>
<comment type="caution">
    <text evidence="2">The sequence shown here is derived from an EMBL/GenBank/DDBJ whole genome shotgun (WGS) entry which is preliminary data.</text>
</comment>
<reference evidence="2 3" key="1">
    <citation type="submission" date="2024-09" db="EMBL/GenBank/DDBJ databases">
        <title>Rethinking Asexuality: The Enigmatic Case of Functional Sexual Genes in Lepraria (Stereocaulaceae).</title>
        <authorList>
            <person name="Doellman M."/>
            <person name="Sun Y."/>
            <person name="Barcenas-Pena A."/>
            <person name="Lumbsch H.T."/>
            <person name="Grewe F."/>
        </authorList>
    </citation>
    <scope>NUCLEOTIDE SEQUENCE [LARGE SCALE GENOMIC DNA]</scope>
    <source>
        <strain evidence="2 3">Grewe 0041</strain>
    </source>
</reference>
<evidence type="ECO:0000313" key="2">
    <source>
        <dbReference type="EMBL" id="KAL2048719.1"/>
    </source>
</evidence>
<dbReference type="EMBL" id="JBHFEH010000082">
    <property type="protein sequence ID" value="KAL2048719.1"/>
    <property type="molecule type" value="Genomic_DNA"/>
</dbReference>
<protein>
    <recommendedName>
        <fullName evidence="1">Heterokaryon incompatibility domain-containing protein</fullName>
    </recommendedName>
</protein>
<gene>
    <name evidence="2" type="ORF">ABVK25_011036</name>
</gene>